<organism evidence="8 9">
    <name type="scientific">Corticibacter populi</name>
    <dbReference type="NCBI Taxonomy" id="1550736"/>
    <lineage>
        <taxon>Bacteria</taxon>
        <taxon>Pseudomonadati</taxon>
        <taxon>Pseudomonadota</taxon>
        <taxon>Betaproteobacteria</taxon>
        <taxon>Burkholderiales</taxon>
        <taxon>Comamonadaceae</taxon>
        <taxon>Corticibacter</taxon>
    </lineage>
</organism>
<evidence type="ECO:0000256" key="3">
    <source>
        <dbReference type="ARBA" id="ARBA00022448"/>
    </source>
</evidence>
<gene>
    <name evidence="8" type="ORF">D8I35_03855</name>
</gene>
<keyword evidence="3" id="KW-0813">Transport</keyword>
<evidence type="ECO:0000313" key="8">
    <source>
        <dbReference type="EMBL" id="RMX08871.1"/>
    </source>
</evidence>
<keyword evidence="4" id="KW-0410">Iron transport</keyword>
<dbReference type="SUPFAM" id="SSF53807">
    <property type="entry name" value="Helical backbone' metal receptor"/>
    <property type="match status" value="1"/>
</dbReference>
<keyword evidence="9" id="KW-1185">Reference proteome</keyword>
<evidence type="ECO:0000259" key="7">
    <source>
        <dbReference type="PROSITE" id="PS50983"/>
    </source>
</evidence>
<dbReference type="InterPro" id="IPR002491">
    <property type="entry name" value="ABC_transptr_periplasmic_BD"/>
</dbReference>
<dbReference type="GO" id="GO:1901678">
    <property type="term" value="P:iron coordination entity transport"/>
    <property type="evidence" value="ECO:0007669"/>
    <property type="project" value="UniProtKB-ARBA"/>
</dbReference>
<feature type="signal peptide" evidence="6">
    <location>
        <begin position="1"/>
        <end position="21"/>
    </location>
</feature>
<protein>
    <submittedName>
        <fullName evidence="8">Fe2+-enterobactin ABC transporter substrate-binding protein</fullName>
    </submittedName>
</protein>
<feature type="chain" id="PRO_5018075354" evidence="6">
    <location>
        <begin position="22"/>
        <end position="331"/>
    </location>
</feature>
<comment type="caution">
    <text evidence="8">The sequence shown here is derived from an EMBL/GenBank/DDBJ whole genome shotgun (WGS) entry which is preliminary data.</text>
</comment>
<dbReference type="InterPro" id="IPR051313">
    <property type="entry name" value="Bact_iron-sidero_bind"/>
</dbReference>
<keyword evidence="4" id="KW-0408">Iron</keyword>
<name>A0A3M6R0Y6_9BURK</name>
<comment type="subcellular location">
    <subcellularLocation>
        <location evidence="1">Cell envelope</location>
    </subcellularLocation>
</comment>
<dbReference type="PANTHER" id="PTHR30532">
    <property type="entry name" value="IRON III DICITRATE-BINDING PERIPLASMIC PROTEIN"/>
    <property type="match status" value="1"/>
</dbReference>
<dbReference type="PROSITE" id="PS50983">
    <property type="entry name" value="FE_B12_PBP"/>
    <property type="match status" value="1"/>
</dbReference>
<keyword evidence="5 6" id="KW-0732">Signal</keyword>
<evidence type="ECO:0000256" key="6">
    <source>
        <dbReference type="SAM" id="SignalP"/>
    </source>
</evidence>
<dbReference type="AlphaFoldDB" id="A0A3M6R0Y6"/>
<dbReference type="PANTHER" id="PTHR30532:SF24">
    <property type="entry name" value="FERRIC ENTEROBACTIN-BINDING PERIPLASMIC PROTEIN FEPB"/>
    <property type="match status" value="1"/>
</dbReference>
<dbReference type="NCBIfam" id="NF008200">
    <property type="entry name" value="PRK10957.1"/>
    <property type="match status" value="1"/>
</dbReference>
<evidence type="ECO:0000256" key="5">
    <source>
        <dbReference type="ARBA" id="ARBA00022729"/>
    </source>
</evidence>
<evidence type="ECO:0000256" key="4">
    <source>
        <dbReference type="ARBA" id="ARBA00022496"/>
    </source>
</evidence>
<evidence type="ECO:0000256" key="2">
    <source>
        <dbReference type="ARBA" id="ARBA00008814"/>
    </source>
</evidence>
<evidence type="ECO:0000256" key="1">
    <source>
        <dbReference type="ARBA" id="ARBA00004196"/>
    </source>
</evidence>
<evidence type="ECO:0000313" key="9">
    <source>
        <dbReference type="Proteomes" id="UP000278006"/>
    </source>
</evidence>
<dbReference type="GO" id="GO:0030288">
    <property type="term" value="C:outer membrane-bounded periplasmic space"/>
    <property type="evidence" value="ECO:0007669"/>
    <property type="project" value="TreeGrafter"/>
</dbReference>
<dbReference type="CDD" id="cd01146">
    <property type="entry name" value="FhuD"/>
    <property type="match status" value="1"/>
</dbReference>
<dbReference type="Proteomes" id="UP000278006">
    <property type="component" value="Unassembled WGS sequence"/>
</dbReference>
<reference evidence="8 9" key="1">
    <citation type="submission" date="2018-10" db="EMBL/GenBank/DDBJ databases">
        <title>Draft genome of Cortibacter populi DSM10536.</title>
        <authorList>
            <person name="Bernier A.-M."/>
            <person name="Bernard K."/>
        </authorList>
    </citation>
    <scope>NUCLEOTIDE SEQUENCE [LARGE SCALE GENOMIC DNA]</scope>
    <source>
        <strain evidence="8 9">DSM 105136</strain>
    </source>
</reference>
<dbReference type="OrthoDB" id="9793175at2"/>
<dbReference type="Pfam" id="PF01497">
    <property type="entry name" value="Peripla_BP_2"/>
    <property type="match status" value="1"/>
</dbReference>
<proteinExistence type="inferred from homology"/>
<sequence>MHWLRATLVAAAMLAAALVLTACGRQPTDHVPTPAPQQQPEDMGTAAWPRSFHNADGSTTPIPARPTRILSTSPTLTGTLLAIDAPVVASATLVDGSFLGQWAALAQARGVEKLWPAGRMDLEAVLAVAPDLIVVSTGGADSTLAHVQQLRSVAPTIVLDYGGEPWQSLARQLGQATGHEAQAQARITAFDAYVAQARQQLQLPAGQANIVSYNGPAISNPVATPEGPHGRLLSALGFRMEAPDPAWHSSAESARNFVWAPYEKLPSLRAETTFLLRGDDSRAAAFLADPVLANLPSVRNGQVYGLGVHSFRIDYFSATEIVDGMVERFGR</sequence>
<comment type="similarity">
    <text evidence="2">Belongs to the bacterial solute-binding protein 8 family.</text>
</comment>
<dbReference type="EMBL" id="RDQO01000001">
    <property type="protein sequence ID" value="RMX08871.1"/>
    <property type="molecule type" value="Genomic_DNA"/>
</dbReference>
<dbReference type="Gene3D" id="3.40.50.1980">
    <property type="entry name" value="Nitrogenase molybdenum iron protein domain"/>
    <property type="match status" value="2"/>
</dbReference>
<accession>A0A3M6R0Y6</accession>
<dbReference type="PROSITE" id="PS51257">
    <property type="entry name" value="PROKAR_LIPOPROTEIN"/>
    <property type="match status" value="1"/>
</dbReference>
<keyword evidence="4" id="KW-0406">Ion transport</keyword>
<feature type="domain" description="Fe/B12 periplasmic-binding" evidence="7">
    <location>
        <begin position="68"/>
        <end position="331"/>
    </location>
</feature>